<evidence type="ECO:0000256" key="2">
    <source>
        <dbReference type="ARBA" id="ARBA00022737"/>
    </source>
</evidence>
<evidence type="ECO:0000313" key="4">
    <source>
        <dbReference type="Proteomes" id="UP001597319"/>
    </source>
</evidence>
<dbReference type="RefSeq" id="WP_378291858.1">
    <property type="nucleotide sequence ID" value="NZ_JBHULE010000019.1"/>
</dbReference>
<dbReference type="Proteomes" id="UP001597319">
    <property type="component" value="Unassembled WGS sequence"/>
</dbReference>
<reference evidence="4" key="1">
    <citation type="journal article" date="2019" name="Int. J. Syst. Evol. Microbiol.">
        <title>The Global Catalogue of Microorganisms (GCM) 10K type strain sequencing project: providing services to taxonomists for standard genome sequencing and annotation.</title>
        <authorList>
            <consortium name="The Broad Institute Genomics Platform"/>
            <consortium name="The Broad Institute Genome Sequencing Center for Infectious Disease"/>
            <person name="Wu L."/>
            <person name="Ma J."/>
        </authorList>
    </citation>
    <scope>NUCLEOTIDE SEQUENCE [LARGE SCALE GENOMIC DNA]</scope>
    <source>
        <strain evidence="4">KCTC 52274</strain>
    </source>
</reference>
<comment type="caution">
    <text evidence="3">The sequence shown here is derived from an EMBL/GenBank/DDBJ whole genome shotgun (WGS) entry which is preliminary data.</text>
</comment>
<dbReference type="EMBL" id="JBHULE010000019">
    <property type="protein sequence ID" value="MFD2562885.1"/>
    <property type="molecule type" value="Genomic_DNA"/>
</dbReference>
<gene>
    <name evidence="3" type="ORF">ACFSR1_09435</name>
</gene>
<evidence type="ECO:0000256" key="1">
    <source>
        <dbReference type="ARBA" id="ARBA00022614"/>
    </source>
</evidence>
<sequence>METQIQQIEQLFNIKLEKHDYNNKNQVNTYTTWTQLEGIKELKLEDIKIDDIELLLPFSKNLHTLKLINCTIGNIAELYNFEGLCNVTLDNVCIQDLDELYQNKRCTTDYDGNLRQVNLKNMEIKHLGVLQPMAKNLDHVFITNCTLHNFYEVNLFPKLYDLRLNGVTLKQSDKDRLYKPNPDRNFTWLSITKMKIEDISFFAPISKGLHGITINSCSVGSIRKLSAFTELKELEIDSSTSIKDRESPQDQQASFLIKECIVGEERTNPKAKVDLHNLVSVAQYIKSLHFHQYVPNSTAFLSNFSQLEKLEFTYSSVLLSDFLPIADQIKKISFNQSECIDPEALQYFKKLERIEIETDPHQLGLKDFKKIGPLQHQLKKLKINEDEVANMEAIREFTALESLDIEVQSIAATESVLSLSTLSKLDVYIDIESEPTEPIVLDLQHLKNIEELVLGGTNTFKFIGFEHLKHLKKLTLFCDCKIHGLETIKNLEYLSIEESIDINKIPAMDSLKTLVLEVDKEYEIYSLEQFPNLENLKIQATNNIHLGKLSKLKVLYILWVDIETTTCFDNLPNLEKLDLACRNLSVIKNLDKLTNLKMLNLSENKIQNIEGLANLKSLERLNLYENEISDISVLNTLPNLKEVNLAGNKLVDKEFKKQLQNPEIAVFYGIGRVPFWIWKDRCFKL</sequence>
<name>A0ABW5LEA4_9FLAO</name>
<dbReference type="InterPro" id="IPR001611">
    <property type="entry name" value="Leu-rich_rpt"/>
</dbReference>
<dbReference type="InterPro" id="IPR032675">
    <property type="entry name" value="LRR_dom_sf"/>
</dbReference>
<keyword evidence="4" id="KW-1185">Reference proteome</keyword>
<dbReference type="PANTHER" id="PTHR46652:SF3">
    <property type="entry name" value="LEUCINE-RICH REPEAT-CONTAINING PROTEIN 9"/>
    <property type="match status" value="1"/>
</dbReference>
<keyword evidence="1" id="KW-0433">Leucine-rich repeat</keyword>
<dbReference type="Gene3D" id="3.80.10.10">
    <property type="entry name" value="Ribonuclease Inhibitor"/>
    <property type="match status" value="3"/>
</dbReference>
<dbReference type="Pfam" id="PF12799">
    <property type="entry name" value="LRR_4"/>
    <property type="match status" value="2"/>
</dbReference>
<protein>
    <submittedName>
        <fullName evidence="3">Leucine-rich repeat domain-containing protein</fullName>
    </submittedName>
</protein>
<dbReference type="PROSITE" id="PS51450">
    <property type="entry name" value="LRR"/>
    <property type="match status" value="3"/>
</dbReference>
<accession>A0ABW5LEA4</accession>
<dbReference type="PANTHER" id="PTHR46652">
    <property type="entry name" value="LEUCINE-RICH REPEAT AND IQ DOMAIN-CONTAINING PROTEIN 1-RELATED"/>
    <property type="match status" value="1"/>
</dbReference>
<organism evidence="3 4">
    <name type="scientific">Aquimarina rubra</name>
    <dbReference type="NCBI Taxonomy" id="1920033"/>
    <lineage>
        <taxon>Bacteria</taxon>
        <taxon>Pseudomonadati</taxon>
        <taxon>Bacteroidota</taxon>
        <taxon>Flavobacteriia</taxon>
        <taxon>Flavobacteriales</taxon>
        <taxon>Flavobacteriaceae</taxon>
        <taxon>Aquimarina</taxon>
    </lineage>
</organism>
<dbReference type="SUPFAM" id="SSF52047">
    <property type="entry name" value="RNI-like"/>
    <property type="match status" value="1"/>
</dbReference>
<dbReference type="InterPro" id="IPR025875">
    <property type="entry name" value="Leu-rich_rpt_4"/>
</dbReference>
<dbReference type="SUPFAM" id="SSF52058">
    <property type="entry name" value="L domain-like"/>
    <property type="match status" value="2"/>
</dbReference>
<dbReference type="SMART" id="SM00365">
    <property type="entry name" value="LRR_SD22"/>
    <property type="match status" value="3"/>
</dbReference>
<dbReference type="InterPro" id="IPR050836">
    <property type="entry name" value="SDS22/Internalin_LRR"/>
</dbReference>
<proteinExistence type="predicted"/>
<evidence type="ECO:0000313" key="3">
    <source>
        <dbReference type="EMBL" id="MFD2562885.1"/>
    </source>
</evidence>
<keyword evidence="2" id="KW-0677">Repeat</keyword>